<dbReference type="InterPro" id="IPR041122">
    <property type="entry name" value="RecJ_OB"/>
</dbReference>
<evidence type="ECO:0000256" key="3">
    <source>
        <dbReference type="ARBA" id="ARBA00022801"/>
    </source>
</evidence>
<accession>A0A5D4RYD4</accession>
<comment type="caution">
    <text evidence="7">The sequence shown here is derived from an EMBL/GenBank/DDBJ whole genome shotgun (WGS) entry which is preliminary data.</text>
</comment>
<sequence>MKYELIGENDYLNPIETVLRNRGIEDIQSFLSTSEKDVIHWSKLKNIVEAVECLLKHIEKESKVFVQCDPDADGTTSSAALINYLVKVFPGINLQWRIHEGKQHGIIVKEVPKEVDLVLIPDAGSNQYKEHKELKDRGIDIIILDHHECEKESEDAIVVNNQLSPDFTNKAFSGAGVVYKFLQAVDNKLEIKHADHYLDLVAIGLIGDMMDLRSLETRYYVHRGLKQINNLFLKALFEKQSFSTKGIVNVINCQFYIVPLINACIRTGTHEEKHQMMRAFLESNELIHNTRKKQNEDIYTATARLLTNVKARQGRLRDKGVAAIEERIQEKKLLDNKILIVNVSDILDKNLTGLVANSLTKQYKRPALLLRFNEETGYLSGSGRGYDKGGIKNLKKFLQDTGKFEFVEGHMQAHGLGIQAEKLIEVNELINDQLKDATIDINSHDVDFIIPAKKLKPGFVIELEKHKDLWGFKVEEPLIAFKDIEVNKEDILLMGKNKNTIKFSYKDVEYIKFFTNEEAYEELISQGERLVIDVVGKCSINEYNKEKKPQVLIDDFVVKKTKKKEFVF</sequence>
<comment type="similarity">
    <text evidence="1">Belongs to the RecJ family.</text>
</comment>
<evidence type="ECO:0000256" key="4">
    <source>
        <dbReference type="ARBA" id="ARBA00022839"/>
    </source>
</evidence>
<proteinExistence type="inferred from homology"/>
<organism evidence="7 8">
    <name type="scientific">Rossellomorea marisflavi</name>
    <dbReference type="NCBI Taxonomy" id="189381"/>
    <lineage>
        <taxon>Bacteria</taxon>
        <taxon>Bacillati</taxon>
        <taxon>Bacillota</taxon>
        <taxon>Bacilli</taxon>
        <taxon>Bacillales</taxon>
        <taxon>Bacillaceae</taxon>
        <taxon>Rossellomorea</taxon>
    </lineage>
</organism>
<dbReference type="GO" id="GO:0004527">
    <property type="term" value="F:exonuclease activity"/>
    <property type="evidence" value="ECO:0007669"/>
    <property type="project" value="UniProtKB-KW"/>
</dbReference>
<dbReference type="SUPFAM" id="SSF64182">
    <property type="entry name" value="DHH phosphoesterases"/>
    <property type="match status" value="1"/>
</dbReference>
<keyword evidence="4 7" id="KW-0269">Exonuclease</keyword>
<feature type="domain" description="DDH" evidence="5">
    <location>
        <begin position="64"/>
        <end position="204"/>
    </location>
</feature>
<name>A0A5D4RYD4_9BACI</name>
<evidence type="ECO:0000259" key="6">
    <source>
        <dbReference type="Pfam" id="PF17768"/>
    </source>
</evidence>
<dbReference type="InterPro" id="IPR038763">
    <property type="entry name" value="DHH_sf"/>
</dbReference>
<evidence type="ECO:0000256" key="1">
    <source>
        <dbReference type="ARBA" id="ARBA00005915"/>
    </source>
</evidence>
<dbReference type="Pfam" id="PF01368">
    <property type="entry name" value="DHH"/>
    <property type="match status" value="1"/>
</dbReference>
<evidence type="ECO:0000259" key="5">
    <source>
        <dbReference type="Pfam" id="PF01368"/>
    </source>
</evidence>
<dbReference type="InterPro" id="IPR051673">
    <property type="entry name" value="SSDNA_exonuclease_RecJ"/>
</dbReference>
<dbReference type="Gene3D" id="3.90.1640.30">
    <property type="match status" value="1"/>
</dbReference>
<dbReference type="PANTHER" id="PTHR30255">
    <property type="entry name" value="SINGLE-STRANDED-DNA-SPECIFIC EXONUCLEASE RECJ"/>
    <property type="match status" value="1"/>
</dbReference>
<evidence type="ECO:0000256" key="2">
    <source>
        <dbReference type="ARBA" id="ARBA00022722"/>
    </source>
</evidence>
<evidence type="ECO:0000313" key="8">
    <source>
        <dbReference type="Proteomes" id="UP000322997"/>
    </source>
</evidence>
<reference evidence="7 8" key="1">
    <citation type="submission" date="2019-08" db="EMBL/GenBank/DDBJ databases">
        <title>Bacillus genomes from the desert of Cuatro Cienegas, Coahuila.</title>
        <authorList>
            <person name="Olmedo-Alvarez G."/>
        </authorList>
    </citation>
    <scope>NUCLEOTIDE SEQUENCE [LARGE SCALE GENOMIC DNA]</scope>
    <source>
        <strain evidence="7 8">CH108_3D</strain>
    </source>
</reference>
<dbReference type="RefSeq" id="WP_148984381.1">
    <property type="nucleotide sequence ID" value="NZ_JBNILK010000001.1"/>
</dbReference>
<keyword evidence="3" id="KW-0378">Hydrolase</keyword>
<dbReference type="InterPro" id="IPR001667">
    <property type="entry name" value="DDH_dom"/>
</dbReference>
<keyword evidence="2" id="KW-0540">Nuclease</keyword>
<dbReference type="Gene3D" id="3.10.310.30">
    <property type="match status" value="1"/>
</dbReference>
<dbReference type="Pfam" id="PF17768">
    <property type="entry name" value="RecJ_OB"/>
    <property type="match status" value="1"/>
</dbReference>
<dbReference type="EMBL" id="VTEQ01000001">
    <property type="protein sequence ID" value="TYS56347.1"/>
    <property type="molecule type" value="Genomic_DNA"/>
</dbReference>
<dbReference type="PANTHER" id="PTHR30255:SF2">
    <property type="entry name" value="SINGLE-STRANDED-DNA-SPECIFIC EXONUCLEASE RECJ"/>
    <property type="match status" value="1"/>
</dbReference>
<dbReference type="Proteomes" id="UP000322997">
    <property type="component" value="Unassembled WGS sequence"/>
</dbReference>
<feature type="domain" description="RecJ OB" evidence="6">
    <location>
        <begin position="446"/>
        <end position="555"/>
    </location>
</feature>
<protein>
    <submittedName>
        <fullName evidence="7">Single-stranded-DNA-specific exonuclease RecJ</fullName>
    </submittedName>
</protein>
<evidence type="ECO:0000313" key="7">
    <source>
        <dbReference type="EMBL" id="TYS56347.1"/>
    </source>
</evidence>
<dbReference type="AlphaFoldDB" id="A0A5D4RYD4"/>
<gene>
    <name evidence="7" type="ORF">FZC83_01895</name>
</gene>